<evidence type="ECO:0000259" key="13">
    <source>
        <dbReference type="PROSITE" id="PS50878"/>
    </source>
</evidence>
<dbReference type="Gene3D" id="3.30.420.10">
    <property type="entry name" value="Ribonuclease H-like superfamily/Ribonuclease H"/>
    <property type="match status" value="1"/>
</dbReference>
<keyword evidence="8" id="KW-0694">RNA-binding</keyword>
<feature type="compositionally biased region" description="Basic and acidic residues" evidence="12">
    <location>
        <begin position="2308"/>
        <end position="2320"/>
    </location>
</feature>
<evidence type="ECO:0000256" key="7">
    <source>
        <dbReference type="ARBA" id="ARBA00022801"/>
    </source>
</evidence>
<dbReference type="GO" id="GO:0005634">
    <property type="term" value="C:nucleus"/>
    <property type="evidence" value="ECO:0007669"/>
    <property type="project" value="UniProtKB-ARBA"/>
</dbReference>
<dbReference type="Gene3D" id="3.30.70.270">
    <property type="match status" value="2"/>
</dbReference>
<keyword evidence="4" id="KW-0548">Nucleotidyltransferase</keyword>
<dbReference type="GO" id="GO:0005739">
    <property type="term" value="C:mitochondrion"/>
    <property type="evidence" value="ECO:0007669"/>
    <property type="project" value="UniProtKB-SubCell"/>
</dbReference>
<keyword evidence="6" id="KW-0255">Endonuclease</keyword>
<evidence type="ECO:0000256" key="11">
    <source>
        <dbReference type="ARBA" id="ARBA00023128"/>
    </source>
</evidence>
<evidence type="ECO:0000256" key="10">
    <source>
        <dbReference type="ARBA" id="ARBA00023125"/>
    </source>
</evidence>
<organism evidence="16 17">
    <name type="scientific">Colletotrichum tabaci</name>
    <dbReference type="NCBI Taxonomy" id="1209068"/>
    <lineage>
        <taxon>Eukaryota</taxon>
        <taxon>Fungi</taxon>
        <taxon>Dikarya</taxon>
        <taxon>Ascomycota</taxon>
        <taxon>Pezizomycotina</taxon>
        <taxon>Sordariomycetes</taxon>
        <taxon>Hypocreomycetidae</taxon>
        <taxon>Glomerellales</taxon>
        <taxon>Glomerellaceae</taxon>
        <taxon>Colletotrichum</taxon>
        <taxon>Colletotrichum destructivum species complex</taxon>
    </lineage>
</organism>
<dbReference type="SUPFAM" id="SSF50630">
    <property type="entry name" value="Acid proteases"/>
    <property type="match status" value="1"/>
</dbReference>
<dbReference type="GO" id="GO:0003677">
    <property type="term" value="F:DNA binding"/>
    <property type="evidence" value="ECO:0007669"/>
    <property type="project" value="UniProtKB-KW"/>
</dbReference>
<dbReference type="CDD" id="cd09274">
    <property type="entry name" value="RNase_HI_RT_Ty3"/>
    <property type="match status" value="1"/>
</dbReference>
<dbReference type="InterPro" id="IPR041373">
    <property type="entry name" value="RT_RNaseH"/>
</dbReference>
<dbReference type="Pfam" id="PF03184">
    <property type="entry name" value="DDE_1"/>
    <property type="match status" value="1"/>
</dbReference>
<feature type="compositionally biased region" description="Low complexity" evidence="12">
    <location>
        <begin position="664"/>
        <end position="680"/>
    </location>
</feature>
<keyword evidence="3" id="KW-0808">Transferase</keyword>
<dbReference type="PROSITE" id="PS50994">
    <property type="entry name" value="INTEGRASE"/>
    <property type="match status" value="1"/>
</dbReference>
<dbReference type="EC" id="2.7.7.49" evidence="2"/>
<evidence type="ECO:0000256" key="6">
    <source>
        <dbReference type="ARBA" id="ARBA00022759"/>
    </source>
</evidence>
<dbReference type="GO" id="GO:0003723">
    <property type="term" value="F:RNA binding"/>
    <property type="evidence" value="ECO:0007669"/>
    <property type="project" value="UniProtKB-KW"/>
</dbReference>
<proteinExistence type="predicted"/>
<dbReference type="PANTHER" id="PTHR37984:SF5">
    <property type="entry name" value="PROTEIN NYNRIN-LIKE"/>
    <property type="match status" value="1"/>
</dbReference>
<evidence type="ECO:0000313" key="17">
    <source>
        <dbReference type="Proteomes" id="UP001327957"/>
    </source>
</evidence>
<dbReference type="GO" id="GO:0004519">
    <property type="term" value="F:endonuclease activity"/>
    <property type="evidence" value="ECO:0007669"/>
    <property type="project" value="UniProtKB-KW"/>
</dbReference>
<evidence type="ECO:0000259" key="14">
    <source>
        <dbReference type="PROSITE" id="PS50994"/>
    </source>
</evidence>
<dbReference type="Gene3D" id="2.40.70.10">
    <property type="entry name" value="Acid Proteases"/>
    <property type="match status" value="1"/>
</dbReference>
<evidence type="ECO:0000256" key="1">
    <source>
        <dbReference type="ARBA" id="ARBA00004173"/>
    </source>
</evidence>
<dbReference type="PANTHER" id="PTHR37984">
    <property type="entry name" value="PROTEIN CBG26694"/>
    <property type="match status" value="1"/>
</dbReference>
<evidence type="ECO:0000256" key="3">
    <source>
        <dbReference type="ARBA" id="ARBA00022679"/>
    </source>
</evidence>
<dbReference type="InterPro" id="IPR050951">
    <property type="entry name" value="Retrovirus_Pol_polyprotein"/>
</dbReference>
<accession>A0AAV9SYF6</accession>
<dbReference type="PROSITE" id="PS50878">
    <property type="entry name" value="RT_POL"/>
    <property type="match status" value="1"/>
</dbReference>
<evidence type="ECO:0000256" key="2">
    <source>
        <dbReference type="ARBA" id="ARBA00012493"/>
    </source>
</evidence>
<protein>
    <recommendedName>
        <fullName evidence="2">RNA-directed DNA polymerase</fullName>
        <ecNumber evidence="2">2.7.7.49</ecNumber>
    </recommendedName>
</protein>
<dbReference type="InterPro" id="IPR021109">
    <property type="entry name" value="Peptidase_aspartic_dom_sf"/>
</dbReference>
<dbReference type="InterPro" id="IPR000477">
    <property type="entry name" value="RT_dom"/>
</dbReference>
<dbReference type="Gene3D" id="3.10.10.10">
    <property type="entry name" value="HIV Type 1 Reverse Transcriptase, subunit A, domain 1"/>
    <property type="match status" value="1"/>
</dbReference>
<gene>
    <name evidence="16" type="ORF">QIS74_11453</name>
</gene>
<feature type="region of interest" description="Disordered" evidence="12">
    <location>
        <begin position="1363"/>
        <end position="1387"/>
    </location>
</feature>
<keyword evidence="9" id="KW-0695">RNA-directed DNA polymerase</keyword>
<keyword evidence="7" id="KW-0378">Hydrolase</keyword>
<feature type="domain" description="Integrase catalytic" evidence="14">
    <location>
        <begin position="1963"/>
        <end position="2129"/>
    </location>
</feature>
<dbReference type="InterPro" id="IPR001584">
    <property type="entry name" value="Integrase_cat-core"/>
</dbReference>
<keyword evidence="10" id="KW-0238">DNA-binding</keyword>
<feature type="domain" description="Reverse transcriptase" evidence="13">
    <location>
        <begin position="1508"/>
        <end position="1704"/>
    </location>
</feature>
<evidence type="ECO:0000256" key="5">
    <source>
        <dbReference type="ARBA" id="ARBA00022722"/>
    </source>
</evidence>
<dbReference type="InterPro" id="IPR043128">
    <property type="entry name" value="Rev_trsase/Diguanyl_cyclase"/>
</dbReference>
<dbReference type="EMBL" id="JASAOK010000047">
    <property type="protein sequence ID" value="KAK6209869.1"/>
    <property type="molecule type" value="Genomic_DNA"/>
</dbReference>
<dbReference type="SUPFAM" id="SSF56672">
    <property type="entry name" value="DNA/RNA polymerases"/>
    <property type="match status" value="1"/>
</dbReference>
<evidence type="ECO:0000256" key="9">
    <source>
        <dbReference type="ARBA" id="ARBA00022918"/>
    </source>
</evidence>
<dbReference type="GO" id="GO:0015074">
    <property type="term" value="P:DNA integration"/>
    <property type="evidence" value="ECO:0007669"/>
    <property type="project" value="InterPro"/>
</dbReference>
<feature type="compositionally biased region" description="Polar residues" evidence="12">
    <location>
        <begin position="2295"/>
        <end position="2304"/>
    </location>
</feature>
<evidence type="ECO:0000313" key="16">
    <source>
        <dbReference type="EMBL" id="KAK6209869.1"/>
    </source>
</evidence>
<dbReference type="InterPro" id="IPR006600">
    <property type="entry name" value="HTH_CenpB_DNA-bd_dom"/>
</dbReference>
<dbReference type="InterPro" id="IPR036397">
    <property type="entry name" value="RNaseH_sf"/>
</dbReference>
<evidence type="ECO:0000256" key="12">
    <source>
        <dbReference type="SAM" id="MobiDB-lite"/>
    </source>
</evidence>
<sequence length="2343" mass="264191">MADRLLRDRGARRVGTNWASNFVRRRPELQTRFNRRIDYQRVLCEDPDAYRAWFSLVRNTIAKYGIDDTDIYNFDETGFAMGKMSSEMVVTASERRGKPRGAQQGNQEWVTVIQGIGSCGYSIPPYIIFAGKVHLDSWTCNSPLPPDWVITLTENGWTTNEKGLEWVQHFDFHTRSRTKGAYRLLILDGHESHHSVDFELYCKEQNIITLCMPPHSSHKLQPLDVGCFSPLKRAYSQEIEVLMRVHITHIAKEDFLPAFYKAYDKAMTTSNIQAGFRATGLVPYDPEHVISQLDVKLPISRELLDYLDQDNIIKIIDALDNQHCQQRQTIAMDNQYVAFSMGPTSKETQPSSPNPSPGDGSTAGPAFAAFREPPNIESSDDEKEDTPSDQSGRLMDQKKPAAQQKDPDTSIDALLGAIAARIQTSVPQVQASAVSYADQGDNVNFYKIPFPGQDGAAVFKGDNIVEFLEKFEDQCEIARVPDRFRGKLAAYTMGGDYQTPVKDAIGTLPWTQAKAFLLKEYGRQDANRFLDEEEQIEKVTKGPPIASSDLSSAQALFTKIDNVIARAKRQDLHIMTDKSLIKAVCKRFHVEIVKEAAEEVGVTLEGFVRSTKYVKFKAGLLDAIAHKKEYSPLFADDQNANDSLPQTTVHQPRGNPSYRYSNRQPSQQSATDTQASQPTANKTDQDLADGMSKLKIYQNSVYSRGPARVFEVNAMRPDRPNMMGPKDRCWYCWSQQHRFIRECDQYTIDKDAHLVILIQGLWYYGRRDGQSPMNNIPFAVIEEGRKRGVADRVTLFSHVSNMSTDEDCKTLAKQTLEQQVGLPWQTDPALPSSNPQATVRCVHVVRPENDDQAYADVYAVRRGRPPKNRSPASDLHSKTTYGAKKPEPAPPIRKRTVSFSEKEREIMDLDDDDYDSPAAPDLTINVNSNTAPKMSILQRPKPIETVTGATQADSPTDQNKSSHENLKILTVDQPRDFDLHQEARKIAEKKLEAPVSLPVGLLRKIWPEFNAAMGAAMRDQGYADTDGILLEAPKSLIDLAETSQQRKNIEKLLDDYNKAISTGSAQTAKMARVKGVESATKLPTSIISNAHLQLEVRMSSVDRNNKGAKIVAILDTGAQVNILSKQYVETAGIPYTPTRLKMQTFKSDPNSLTTFDGFCFTDVWIDRYKVTSCFFIKDERETSDPLLLGLPFVQDTKLSFGYNRNLITALIHAEDALLRIPVGVIRTNDSLEVADILPQLEQSDDPYPEPELEHDEHVAAVLDQAQAEEIMTIVAQDMVEPQAALIRRVIAVTRGNSKNHQYKTDTQDASCDLAKKPISRQEERSVMRRIAKHYTRATRLFKTVDEAFDGFLRSAKVNTMYKRKDQKVQPVDDAPSDGSTPDGDPHWKLKKLEEIKDKLQDRSGPFGDLITPKFSIIEPGSRLTNDRLETILKDCQHLLPREKELFKQILLNREKALAWDFPECGRLDPMIAPPQVIRTIPHKAWQAKGIPIPKALLPKAFEVIRQRVARGIIEESHAAYRNPWFLVLKKDGGLRLINSATKVNAVTLRDAWQPPSADEFSEEFATDQLVSLLDFFSGYDQISLDEKSRDLTTFSTPLGLYRYCTLPMGATNSVAQFCRIMTRILYDLIPKCCNAFVDDIAVKGPRSRYNDEELPDYPGIRRFVYEHLNNIDRVLVNVELAGCTVSGAKSQWCQTSAVIVGYLCGTEGRRPDQAKILKILEWDKCNSVSDVRSFLGIVTFYRCWIERFSEIAAPLYSLLGKNRAFDWSEQQSEAMAMLKASITTAPVLIPLDYSPEAGRIVLTTDASIRGWGSTLGQIKNDKRVVARYESGIWRGPELKYDAGKLEMRGVLMSLKRLRNYLFGINFLLETDARVLVAQINGAANDLPSAMMTRWLAWIRLFDFEIKHIDGKKNTAADGLSRKPPGPSDLKEAGLEEDIEDFIDCKVLRTRVAKNFFLAAHNRRDSSPDRTGEIDIPPDLLAPEELSLDVQHIGKWKVVEARCEFTGYIEARIMKHATSANIAKFIWEDIICRHGIYGTLIIDGGRENMGAVTQLNRRCGSRRKLISAYNPRANGLLEKGHQPIAHTLRIWSDQGKKDIRPILATALFADRTTVRASSGYTPFYLVYGRHAVTPIENRTATWRVLDWDSIRTPDQETQARLRAFAHLEEDRQNAADMVTRHRALNRDRFNSSHTHALRKARLRKGDLVLVFDVQRKIDMSTSRKLDYYWQGPYRIHSVAPNGSSFQLENLAGEVITGATYAGNRLKKFLKSKNGLYLSPDEPDLRGDFATDLTDILQNDDPSTDQAARPIDHDNTDSSDNDHDTEDAPIPPRQTRSQTKTLHKV</sequence>
<dbReference type="Pfam" id="PF17917">
    <property type="entry name" value="RT_RNaseH"/>
    <property type="match status" value="1"/>
</dbReference>
<dbReference type="GO" id="GO:0003964">
    <property type="term" value="F:RNA-directed DNA polymerase activity"/>
    <property type="evidence" value="ECO:0007669"/>
    <property type="project" value="UniProtKB-KW"/>
</dbReference>
<feature type="region of interest" description="Disordered" evidence="12">
    <location>
        <begin position="341"/>
        <end position="407"/>
    </location>
</feature>
<keyword evidence="11" id="KW-0496">Mitochondrion</keyword>
<dbReference type="CDD" id="cd01647">
    <property type="entry name" value="RT_LTR"/>
    <property type="match status" value="1"/>
</dbReference>
<reference evidence="16 17" key="1">
    <citation type="submission" date="2023-04" db="EMBL/GenBank/DDBJ databases">
        <title>Colletotrichum tabacum stain YC1 causing leaf anthracnose on Nicotiana tabacum(L.) cv.</title>
        <authorList>
            <person name="Ji Z."/>
            <person name="Wang M."/>
            <person name="Zhang J."/>
            <person name="Wang N."/>
            <person name="Zhou Z."/>
        </authorList>
    </citation>
    <scope>NUCLEOTIDE SEQUENCE [LARGE SCALE GENOMIC DNA]</scope>
    <source>
        <strain evidence="16 17">YC1</strain>
    </source>
</reference>
<feature type="region of interest" description="Disordered" evidence="12">
    <location>
        <begin position="2295"/>
        <end position="2343"/>
    </location>
</feature>
<feature type="region of interest" description="Disordered" evidence="12">
    <location>
        <begin position="636"/>
        <end position="685"/>
    </location>
</feature>
<feature type="region of interest" description="Disordered" evidence="12">
    <location>
        <begin position="861"/>
        <end position="893"/>
    </location>
</feature>
<name>A0AAV9SYF6_9PEZI</name>
<feature type="compositionally biased region" description="Polar residues" evidence="12">
    <location>
        <begin position="2332"/>
        <end position="2343"/>
    </location>
</feature>
<dbReference type="PROSITE" id="PS51253">
    <property type="entry name" value="HTH_CENPB"/>
    <property type="match status" value="1"/>
</dbReference>
<dbReference type="InterPro" id="IPR004875">
    <property type="entry name" value="DDE_SF_endonuclease_dom"/>
</dbReference>
<dbReference type="Proteomes" id="UP001327957">
    <property type="component" value="Unassembled WGS sequence"/>
</dbReference>
<comment type="caution">
    <text evidence="16">The sequence shown here is derived from an EMBL/GenBank/DDBJ whole genome shotgun (WGS) entry which is preliminary data.</text>
</comment>
<dbReference type="InterPro" id="IPR043502">
    <property type="entry name" value="DNA/RNA_pol_sf"/>
</dbReference>
<evidence type="ECO:0000256" key="4">
    <source>
        <dbReference type="ARBA" id="ARBA00022695"/>
    </source>
</evidence>
<keyword evidence="17" id="KW-1185">Reference proteome</keyword>
<feature type="domain" description="HTH CENPB-type" evidence="15">
    <location>
        <begin position="1"/>
        <end position="32"/>
    </location>
</feature>
<dbReference type="FunFam" id="3.30.70.270:FF:000020">
    <property type="entry name" value="Transposon Tf2-6 polyprotein-like Protein"/>
    <property type="match status" value="1"/>
</dbReference>
<dbReference type="SUPFAM" id="SSF53098">
    <property type="entry name" value="Ribonuclease H-like"/>
    <property type="match status" value="1"/>
</dbReference>
<dbReference type="InterPro" id="IPR012337">
    <property type="entry name" value="RNaseH-like_sf"/>
</dbReference>
<feature type="compositionally biased region" description="Polar residues" evidence="12">
    <location>
        <begin position="638"/>
        <end position="650"/>
    </location>
</feature>
<evidence type="ECO:0000259" key="15">
    <source>
        <dbReference type="PROSITE" id="PS51253"/>
    </source>
</evidence>
<evidence type="ECO:0000256" key="8">
    <source>
        <dbReference type="ARBA" id="ARBA00022884"/>
    </source>
</evidence>
<dbReference type="GO" id="GO:0016787">
    <property type="term" value="F:hydrolase activity"/>
    <property type="evidence" value="ECO:0007669"/>
    <property type="project" value="UniProtKB-KW"/>
</dbReference>
<dbReference type="CDD" id="cd00303">
    <property type="entry name" value="retropepsin_like"/>
    <property type="match status" value="1"/>
</dbReference>
<keyword evidence="5" id="KW-0540">Nuclease</keyword>
<dbReference type="Pfam" id="PF00078">
    <property type="entry name" value="RVT_1"/>
    <property type="match status" value="1"/>
</dbReference>
<comment type="subcellular location">
    <subcellularLocation>
        <location evidence="1">Mitochondrion</location>
    </subcellularLocation>
</comment>